<evidence type="ECO:0000313" key="1">
    <source>
        <dbReference type="EMBL" id="MBV6341979.1"/>
    </source>
</evidence>
<accession>A0ABS6S0R1</accession>
<comment type="caution">
    <text evidence="1">The sequence shown here is derived from an EMBL/GenBank/DDBJ whole genome shotgun (WGS) entry which is preliminary data.</text>
</comment>
<dbReference type="EMBL" id="JABXWD010000177">
    <property type="protein sequence ID" value="MBV6341979.1"/>
    <property type="molecule type" value="Genomic_DNA"/>
</dbReference>
<evidence type="ECO:0000313" key="2">
    <source>
        <dbReference type="Proteomes" id="UP001196980"/>
    </source>
</evidence>
<organism evidence="1 2">
    <name type="scientific">Candidatus Magnetobacterium casense</name>
    <dbReference type="NCBI Taxonomy" id="1455061"/>
    <lineage>
        <taxon>Bacteria</taxon>
        <taxon>Pseudomonadati</taxon>
        <taxon>Nitrospirota</taxon>
        <taxon>Thermodesulfovibrionia</taxon>
        <taxon>Thermodesulfovibrionales</taxon>
        <taxon>Candidatus Magnetobacteriaceae</taxon>
        <taxon>Candidatus Magnetobacterium</taxon>
    </lineage>
</organism>
<dbReference type="RefSeq" id="WP_218252608.1">
    <property type="nucleotide sequence ID" value="NZ_JABXWD010000177.1"/>
</dbReference>
<sequence length="163" mass="17742">MGHTLLAGFRRYKFDALIVAIIVSVMPVVVERYGRIPVTEGKVTASGSTGQAAEDKVSLMALLRQQGRQYENISVRNIFSADGKYAPEVAAVAVPAKSYRLVGVLNTGVVRAVLMDETDALYILKEKDKLGNSGELSLIKGLSVVLKDDSGEKELKVFDIKRQ</sequence>
<evidence type="ECO:0008006" key="3">
    <source>
        <dbReference type="Google" id="ProtNLM"/>
    </source>
</evidence>
<proteinExistence type="predicted"/>
<gene>
    <name evidence="1" type="ORF">HWQ67_10315</name>
</gene>
<protein>
    <recommendedName>
        <fullName evidence="3">General secretion pathway protein C</fullName>
    </recommendedName>
</protein>
<keyword evidence="2" id="KW-1185">Reference proteome</keyword>
<dbReference type="Proteomes" id="UP001196980">
    <property type="component" value="Unassembled WGS sequence"/>
</dbReference>
<name>A0ABS6S0R1_9BACT</name>
<reference evidence="1 2" key="1">
    <citation type="journal article" date="2020" name="J Geophys Res Biogeosci">
        <title>Magnetotaxis as an Adaptation to Enable Bacterial Shuttling of Microbial Sulfur and Sulfur Cycling Across Aquatic Oxic#Anoxic Interfaces.</title>
        <authorList>
            <person name="Li J."/>
            <person name="Liu P."/>
            <person name="Wang J."/>
            <person name="Roberts A.P."/>
            <person name="Pan Y."/>
        </authorList>
    </citation>
    <scope>NUCLEOTIDE SEQUENCE [LARGE SCALE GENOMIC DNA]</scope>
    <source>
        <strain evidence="1 2">MYR-1_YQ</strain>
    </source>
</reference>